<organism evidence="1 2">
    <name type="scientific">phage Lak_Megaphage_RVC_AP3_GC26</name>
    <dbReference type="NCBI Taxonomy" id="3109225"/>
    <lineage>
        <taxon>Viruses</taxon>
        <taxon>Duplodnaviria</taxon>
        <taxon>Heunggongvirae</taxon>
        <taxon>Uroviricota</taxon>
        <taxon>Caudoviricetes</taxon>
        <taxon>Caudoviricetes code 15 clade</taxon>
    </lineage>
</organism>
<dbReference type="Proteomes" id="UP001348805">
    <property type="component" value="Segment"/>
</dbReference>
<proteinExistence type="predicted"/>
<sequence>MDNTNFSFEKFNEIEKEYNNSLQKYKEYKQKFIKEFTSKKSYKQFLHSFCNDDVDVESCNITSIEISKFNGLYYIEWDDYYGRGEHDDYSTRGLTVKQLEDFLKNGDDYYKERDKCYNRFKTYIEEKNKKEKEDNERKLYERLKKKYEKS</sequence>
<accession>A0ABZ0Z2D3</accession>
<protein>
    <submittedName>
        <fullName evidence="1">Uncharacterized protein</fullName>
    </submittedName>
</protein>
<dbReference type="EMBL" id="OR769219">
    <property type="protein sequence ID" value="WQJ51206.1"/>
    <property type="molecule type" value="Genomic_DNA"/>
</dbReference>
<reference evidence="1 2" key="1">
    <citation type="submission" date="2023-11" db="EMBL/GenBank/DDBJ databases">
        <authorList>
            <person name="Cook R."/>
            <person name="Crisci M."/>
            <person name="Pye H."/>
            <person name="Adriaenssens E."/>
            <person name="Santini J."/>
        </authorList>
    </citation>
    <scope>NUCLEOTIDE SEQUENCE [LARGE SCALE GENOMIC DNA]</scope>
    <source>
        <strain evidence="1">Lak_Megaphage_RVC_AP3_GC26</strain>
    </source>
</reference>
<evidence type="ECO:0000313" key="1">
    <source>
        <dbReference type="EMBL" id="WQJ51206.1"/>
    </source>
</evidence>
<name>A0ABZ0Z2D3_9CAUD</name>
<evidence type="ECO:0000313" key="2">
    <source>
        <dbReference type="Proteomes" id="UP001348805"/>
    </source>
</evidence>
<keyword evidence="2" id="KW-1185">Reference proteome</keyword>